<keyword evidence="11" id="KW-0472">Membrane</keyword>
<dbReference type="Proteomes" id="UP000323000">
    <property type="component" value="Chromosome 10"/>
</dbReference>
<protein>
    <recommendedName>
        <fullName evidence="14">Cytochrome P450</fullName>
    </recommendedName>
</protein>
<dbReference type="Gene3D" id="1.10.630.10">
    <property type="entry name" value="Cytochrome P450"/>
    <property type="match status" value="1"/>
</dbReference>
<name>A0A5C7H504_9ROSI</name>
<evidence type="ECO:0000256" key="8">
    <source>
        <dbReference type="ARBA" id="ARBA00023002"/>
    </source>
</evidence>
<dbReference type="AlphaFoldDB" id="A0A5C7H504"/>
<evidence type="ECO:0000256" key="6">
    <source>
        <dbReference type="ARBA" id="ARBA00022723"/>
    </source>
</evidence>
<evidence type="ECO:0000256" key="7">
    <source>
        <dbReference type="ARBA" id="ARBA00022989"/>
    </source>
</evidence>
<evidence type="ECO:0000256" key="5">
    <source>
        <dbReference type="ARBA" id="ARBA00022692"/>
    </source>
</evidence>
<dbReference type="PANTHER" id="PTHR47955">
    <property type="entry name" value="CYTOCHROME P450 FAMILY 71 PROTEIN"/>
    <property type="match status" value="1"/>
</dbReference>
<dbReference type="OrthoDB" id="2789670at2759"/>
<keyword evidence="10" id="KW-0503">Monooxygenase</keyword>
<keyword evidence="6" id="KW-0479">Metal-binding</keyword>
<evidence type="ECO:0000256" key="9">
    <source>
        <dbReference type="ARBA" id="ARBA00023004"/>
    </source>
</evidence>
<organism evidence="12 13">
    <name type="scientific">Acer yangbiense</name>
    <dbReference type="NCBI Taxonomy" id="1000413"/>
    <lineage>
        <taxon>Eukaryota</taxon>
        <taxon>Viridiplantae</taxon>
        <taxon>Streptophyta</taxon>
        <taxon>Embryophyta</taxon>
        <taxon>Tracheophyta</taxon>
        <taxon>Spermatophyta</taxon>
        <taxon>Magnoliopsida</taxon>
        <taxon>eudicotyledons</taxon>
        <taxon>Gunneridae</taxon>
        <taxon>Pentapetalae</taxon>
        <taxon>rosids</taxon>
        <taxon>malvids</taxon>
        <taxon>Sapindales</taxon>
        <taxon>Sapindaceae</taxon>
        <taxon>Hippocastanoideae</taxon>
        <taxon>Acereae</taxon>
        <taxon>Acer</taxon>
    </lineage>
</organism>
<dbReference type="SUPFAM" id="SSF48264">
    <property type="entry name" value="Cytochrome P450"/>
    <property type="match status" value="1"/>
</dbReference>
<evidence type="ECO:0000256" key="2">
    <source>
        <dbReference type="ARBA" id="ARBA00004167"/>
    </source>
</evidence>
<reference evidence="13" key="1">
    <citation type="journal article" date="2019" name="Gigascience">
        <title>De novo genome assembly of the endangered Acer yangbiense, a plant species with extremely small populations endemic to Yunnan Province, China.</title>
        <authorList>
            <person name="Yang J."/>
            <person name="Wariss H.M."/>
            <person name="Tao L."/>
            <person name="Zhang R."/>
            <person name="Yun Q."/>
            <person name="Hollingsworth P."/>
            <person name="Dao Z."/>
            <person name="Luo G."/>
            <person name="Guo H."/>
            <person name="Ma Y."/>
            <person name="Sun W."/>
        </authorList>
    </citation>
    <scope>NUCLEOTIDE SEQUENCE [LARGE SCALE GENOMIC DNA]</scope>
    <source>
        <strain evidence="13">cv. Malutang</strain>
    </source>
</reference>
<dbReference type="GO" id="GO:0020037">
    <property type="term" value="F:heme binding"/>
    <property type="evidence" value="ECO:0007669"/>
    <property type="project" value="InterPro"/>
</dbReference>
<dbReference type="Pfam" id="PF00067">
    <property type="entry name" value="p450"/>
    <property type="match status" value="1"/>
</dbReference>
<dbReference type="GO" id="GO:0004497">
    <property type="term" value="F:monooxygenase activity"/>
    <property type="evidence" value="ECO:0007669"/>
    <property type="project" value="UniProtKB-KW"/>
</dbReference>
<evidence type="ECO:0000256" key="3">
    <source>
        <dbReference type="ARBA" id="ARBA00010617"/>
    </source>
</evidence>
<keyword evidence="9" id="KW-0408">Iron</keyword>
<dbReference type="GO" id="GO:0016705">
    <property type="term" value="F:oxidoreductase activity, acting on paired donors, with incorporation or reduction of molecular oxygen"/>
    <property type="evidence" value="ECO:0007669"/>
    <property type="project" value="InterPro"/>
</dbReference>
<keyword evidence="5" id="KW-0812">Transmembrane</keyword>
<proteinExistence type="inferred from homology"/>
<keyword evidence="8" id="KW-0560">Oxidoreductase</keyword>
<evidence type="ECO:0000313" key="13">
    <source>
        <dbReference type="Proteomes" id="UP000323000"/>
    </source>
</evidence>
<comment type="cofactor">
    <cofactor evidence="1">
        <name>heme</name>
        <dbReference type="ChEBI" id="CHEBI:30413"/>
    </cofactor>
</comment>
<accession>A0A5C7H504</accession>
<dbReference type="InterPro" id="IPR001128">
    <property type="entry name" value="Cyt_P450"/>
</dbReference>
<keyword evidence="13" id="KW-1185">Reference proteome</keyword>
<evidence type="ECO:0000256" key="4">
    <source>
        <dbReference type="ARBA" id="ARBA00022617"/>
    </source>
</evidence>
<sequence>MAHYFANNNNKLKRRKYPSGCEVLTNRDVRVLKFRHVREDEVLRLIEKISDSAVACEPINLSDMILFLTSSIICRVAFGTRYEEARSERRRFHELLNETQALLGSFFFSDYFPLMGWVDRLMGKISCLEKNFKKFDTFYQELIVEHLNSNRRKADHEDIIDVLLQVQKECGSEIDITPDHIKAVLMNVFVGGTDTVAAAVIWTMTCLMKNPRTMKKAQEEIRYSI</sequence>
<dbReference type="GO" id="GO:0005506">
    <property type="term" value="F:iron ion binding"/>
    <property type="evidence" value="ECO:0007669"/>
    <property type="project" value="InterPro"/>
</dbReference>
<dbReference type="GO" id="GO:0016020">
    <property type="term" value="C:membrane"/>
    <property type="evidence" value="ECO:0007669"/>
    <property type="project" value="UniProtKB-SubCell"/>
</dbReference>
<evidence type="ECO:0000256" key="11">
    <source>
        <dbReference type="ARBA" id="ARBA00023136"/>
    </source>
</evidence>
<keyword evidence="4" id="KW-0349">Heme</keyword>
<dbReference type="InterPro" id="IPR036396">
    <property type="entry name" value="Cyt_P450_sf"/>
</dbReference>
<evidence type="ECO:0000313" key="12">
    <source>
        <dbReference type="EMBL" id="TXG52113.1"/>
    </source>
</evidence>
<dbReference type="PRINTS" id="PR00463">
    <property type="entry name" value="EP450I"/>
</dbReference>
<comment type="subcellular location">
    <subcellularLocation>
        <location evidence="2">Membrane</location>
        <topology evidence="2">Single-pass membrane protein</topology>
    </subcellularLocation>
</comment>
<gene>
    <name evidence="12" type="ORF">EZV62_021282</name>
</gene>
<comment type="caution">
    <text evidence="12">The sequence shown here is derived from an EMBL/GenBank/DDBJ whole genome shotgun (WGS) entry which is preliminary data.</text>
</comment>
<dbReference type="EMBL" id="VAHF01000010">
    <property type="protein sequence ID" value="TXG52113.1"/>
    <property type="molecule type" value="Genomic_DNA"/>
</dbReference>
<evidence type="ECO:0000256" key="10">
    <source>
        <dbReference type="ARBA" id="ARBA00023033"/>
    </source>
</evidence>
<keyword evidence="7" id="KW-1133">Transmembrane helix</keyword>
<dbReference type="PANTHER" id="PTHR47955:SF22">
    <property type="entry name" value="CYTOCHROME P450 83B1-LIKE"/>
    <property type="match status" value="1"/>
</dbReference>
<comment type="similarity">
    <text evidence="3">Belongs to the cytochrome P450 family.</text>
</comment>
<evidence type="ECO:0000256" key="1">
    <source>
        <dbReference type="ARBA" id="ARBA00001971"/>
    </source>
</evidence>
<evidence type="ECO:0008006" key="14">
    <source>
        <dbReference type="Google" id="ProtNLM"/>
    </source>
</evidence>
<dbReference type="InterPro" id="IPR002401">
    <property type="entry name" value="Cyt_P450_E_grp-I"/>
</dbReference>